<name>A0ABR1YW90_9PEZI</name>
<gene>
    <name evidence="1" type="ORF">HDK90DRAFT_184449</name>
</gene>
<sequence>MTVLNLVHFCTLPNAFCPKLMRESELNNPPAFPAFKPFVSPCRFLAFVCGCIAGRLGYSKLDRTADGAFGARFRSSSDFNSYPNHLGHAMETAKVVMPTLLDHGGRHRKCSRVPDRVQPEPQASPLAPKSIRGLKKSQALITIHKVCGERCSLRRRFGQSVRSMTQALVCQLSPIRIDQGHSSNEAKTYTFYILLLWLWTTLFCCKSM</sequence>
<organism evidence="1 2">
    <name type="scientific">Phyllosticta capitalensis</name>
    <dbReference type="NCBI Taxonomy" id="121624"/>
    <lineage>
        <taxon>Eukaryota</taxon>
        <taxon>Fungi</taxon>
        <taxon>Dikarya</taxon>
        <taxon>Ascomycota</taxon>
        <taxon>Pezizomycotina</taxon>
        <taxon>Dothideomycetes</taxon>
        <taxon>Dothideomycetes incertae sedis</taxon>
        <taxon>Botryosphaeriales</taxon>
        <taxon>Phyllostictaceae</taxon>
        <taxon>Phyllosticta</taxon>
    </lineage>
</organism>
<dbReference type="Proteomes" id="UP001492380">
    <property type="component" value="Unassembled WGS sequence"/>
</dbReference>
<keyword evidence="2" id="KW-1185">Reference proteome</keyword>
<reference evidence="1 2" key="1">
    <citation type="submission" date="2024-04" db="EMBL/GenBank/DDBJ databases">
        <title>Phyllosticta paracitricarpa is synonymous to the EU quarantine fungus P. citricarpa based on phylogenomic analyses.</title>
        <authorList>
            <consortium name="Lawrence Berkeley National Laboratory"/>
            <person name="Van Ingen-Buijs V.A."/>
            <person name="Van Westerhoven A.C."/>
            <person name="Haridas S."/>
            <person name="Skiadas P."/>
            <person name="Martin F."/>
            <person name="Groenewald J.Z."/>
            <person name="Crous P.W."/>
            <person name="Seidl M.F."/>
        </authorList>
    </citation>
    <scope>NUCLEOTIDE SEQUENCE [LARGE SCALE GENOMIC DNA]</scope>
    <source>
        <strain evidence="1 2">CBS 123374</strain>
    </source>
</reference>
<evidence type="ECO:0000313" key="2">
    <source>
        <dbReference type="Proteomes" id="UP001492380"/>
    </source>
</evidence>
<comment type="caution">
    <text evidence="1">The sequence shown here is derived from an EMBL/GenBank/DDBJ whole genome shotgun (WGS) entry which is preliminary data.</text>
</comment>
<accession>A0ABR1YW90</accession>
<proteinExistence type="predicted"/>
<evidence type="ECO:0000313" key="1">
    <source>
        <dbReference type="EMBL" id="KAK8240454.1"/>
    </source>
</evidence>
<dbReference type="EMBL" id="JBBWRZ010000003">
    <property type="protein sequence ID" value="KAK8240454.1"/>
    <property type="molecule type" value="Genomic_DNA"/>
</dbReference>
<protein>
    <submittedName>
        <fullName evidence="1">Uncharacterized protein</fullName>
    </submittedName>
</protein>